<dbReference type="EMBL" id="JARK01001358">
    <property type="protein sequence ID" value="EYC20451.1"/>
    <property type="molecule type" value="Genomic_DNA"/>
</dbReference>
<protein>
    <submittedName>
        <fullName evidence="2">Uncharacterized protein</fullName>
    </submittedName>
</protein>
<name>A0A016UZN0_9BILA</name>
<dbReference type="AlphaFoldDB" id="A0A016UZN0"/>
<dbReference type="Proteomes" id="UP000024635">
    <property type="component" value="Unassembled WGS sequence"/>
</dbReference>
<comment type="caution">
    <text evidence="2">The sequence shown here is derived from an EMBL/GenBank/DDBJ whole genome shotgun (WGS) entry which is preliminary data.</text>
</comment>
<reference evidence="3" key="1">
    <citation type="journal article" date="2015" name="Nat. Genet.">
        <title>The genome and transcriptome of the zoonotic hookworm Ancylostoma ceylanicum identify infection-specific gene families.</title>
        <authorList>
            <person name="Schwarz E.M."/>
            <person name="Hu Y."/>
            <person name="Antoshechkin I."/>
            <person name="Miller M.M."/>
            <person name="Sternberg P.W."/>
            <person name="Aroian R.V."/>
        </authorList>
    </citation>
    <scope>NUCLEOTIDE SEQUENCE</scope>
    <source>
        <strain evidence="3">HY135</strain>
    </source>
</reference>
<evidence type="ECO:0000313" key="3">
    <source>
        <dbReference type="Proteomes" id="UP000024635"/>
    </source>
</evidence>
<proteinExistence type="predicted"/>
<organism evidence="2 3">
    <name type="scientific">Ancylostoma ceylanicum</name>
    <dbReference type="NCBI Taxonomy" id="53326"/>
    <lineage>
        <taxon>Eukaryota</taxon>
        <taxon>Metazoa</taxon>
        <taxon>Ecdysozoa</taxon>
        <taxon>Nematoda</taxon>
        <taxon>Chromadorea</taxon>
        <taxon>Rhabditida</taxon>
        <taxon>Rhabditina</taxon>
        <taxon>Rhabditomorpha</taxon>
        <taxon>Strongyloidea</taxon>
        <taxon>Ancylostomatidae</taxon>
        <taxon>Ancylostomatinae</taxon>
        <taxon>Ancylostoma</taxon>
    </lineage>
</organism>
<gene>
    <name evidence="2" type="primary">Acey_s0022.g631</name>
    <name evidence="2" type="ORF">Y032_0022g631</name>
</gene>
<evidence type="ECO:0000313" key="2">
    <source>
        <dbReference type="EMBL" id="EYC20451.1"/>
    </source>
</evidence>
<keyword evidence="3" id="KW-1185">Reference proteome</keyword>
<accession>A0A016UZN0</accession>
<evidence type="ECO:0000256" key="1">
    <source>
        <dbReference type="SAM" id="MobiDB-lite"/>
    </source>
</evidence>
<sequence length="278" mass="29524">MEFTLLKVATTEIPATETLAQRLLSSKAMAATGMFAALLLLSLVRQAVAVSSFPGSKNREQVECSICDGLPNFDFTRTKVASVPSSDAVSEVKAPIPSSNSFETKSAPPRNGAKLQCNICDMPPATELAKQSAAISLPSSSYSAGRKINEAVSPLNIKSTRAQVECNICDYVPSSEFDNRARTTSLSSESASEEKITPATTSSGHQCVVAEPEQKEQVLPDGTAQELPDDSSKSEDKSNSTGTCHFLDHIVLPWHADLLKTAFVGGLTIRAESLSVNA</sequence>
<feature type="region of interest" description="Disordered" evidence="1">
    <location>
        <begin position="180"/>
        <end position="240"/>
    </location>
</feature>